<gene>
    <name evidence="5" type="primary">glgX</name>
    <name evidence="5" type="ordered locus">SVI_1075</name>
</gene>
<dbReference type="InterPro" id="IPR004193">
    <property type="entry name" value="Glyco_hydro_13_N"/>
</dbReference>
<name>D4ZH97_SHEVD</name>
<evidence type="ECO:0000256" key="1">
    <source>
        <dbReference type="ARBA" id="ARBA00008061"/>
    </source>
</evidence>
<accession>D4ZH97</accession>
<dbReference type="Pfam" id="PF00128">
    <property type="entry name" value="Alpha-amylase"/>
    <property type="match status" value="1"/>
</dbReference>
<dbReference type="CAZy" id="GH13">
    <property type="family name" value="Glycoside Hydrolase Family 13"/>
</dbReference>
<dbReference type="Proteomes" id="UP000002350">
    <property type="component" value="Chromosome"/>
</dbReference>
<dbReference type="Gene3D" id="3.20.20.80">
    <property type="entry name" value="Glycosidases"/>
    <property type="match status" value="1"/>
</dbReference>
<dbReference type="CDD" id="cd02856">
    <property type="entry name" value="E_set_GDE_Isoamylase_N"/>
    <property type="match status" value="1"/>
</dbReference>
<dbReference type="Gene3D" id="2.60.40.10">
    <property type="entry name" value="Immunoglobulins"/>
    <property type="match status" value="1"/>
</dbReference>
<dbReference type="InterPro" id="IPR044505">
    <property type="entry name" value="GlgX_Isoamylase_N_E_set"/>
</dbReference>
<evidence type="ECO:0000259" key="4">
    <source>
        <dbReference type="SMART" id="SM00642"/>
    </source>
</evidence>
<dbReference type="KEGG" id="svo:SVI_1075"/>
<dbReference type="SUPFAM" id="SSF51011">
    <property type="entry name" value="Glycosyl hydrolase domain"/>
    <property type="match status" value="1"/>
</dbReference>
<dbReference type="InterPro" id="IPR006047">
    <property type="entry name" value="GH13_cat_dom"/>
</dbReference>
<dbReference type="Gene3D" id="2.60.40.1180">
    <property type="entry name" value="Golgi alpha-mannosidase II"/>
    <property type="match status" value="1"/>
</dbReference>
<dbReference type="STRING" id="637905.SVI_1075"/>
<organism evidence="5 6">
    <name type="scientific">Shewanella violacea (strain JCM 10179 / CIP 106290 / LMG 19151 / DSS12)</name>
    <dbReference type="NCBI Taxonomy" id="637905"/>
    <lineage>
        <taxon>Bacteria</taxon>
        <taxon>Pseudomonadati</taxon>
        <taxon>Pseudomonadota</taxon>
        <taxon>Gammaproteobacteria</taxon>
        <taxon>Alteromonadales</taxon>
        <taxon>Shewanellaceae</taxon>
        <taxon>Shewanella</taxon>
    </lineage>
</organism>
<evidence type="ECO:0000313" key="6">
    <source>
        <dbReference type="Proteomes" id="UP000002350"/>
    </source>
</evidence>
<dbReference type="InterPro" id="IPR013780">
    <property type="entry name" value="Glyco_hydro_b"/>
</dbReference>
<feature type="domain" description="Glycosyl hydrolase family 13 catalytic" evidence="4">
    <location>
        <begin position="174"/>
        <end position="580"/>
    </location>
</feature>
<dbReference type="GO" id="GO:0005980">
    <property type="term" value="P:glycogen catabolic process"/>
    <property type="evidence" value="ECO:0007669"/>
    <property type="project" value="InterPro"/>
</dbReference>
<dbReference type="EMBL" id="AP011177">
    <property type="protein sequence ID" value="BAJ01046.1"/>
    <property type="molecule type" value="Genomic_DNA"/>
</dbReference>
<dbReference type="InterPro" id="IPR014756">
    <property type="entry name" value="Ig_E-set"/>
</dbReference>
<dbReference type="GO" id="GO:0004135">
    <property type="term" value="F:amylo-alpha-1,6-glucosidase activity"/>
    <property type="evidence" value="ECO:0007669"/>
    <property type="project" value="InterPro"/>
</dbReference>
<dbReference type="Pfam" id="PF02922">
    <property type="entry name" value="CBM_48"/>
    <property type="match status" value="1"/>
</dbReference>
<dbReference type="CDD" id="cd11326">
    <property type="entry name" value="AmyAc_Glg_debranch"/>
    <property type="match status" value="1"/>
</dbReference>
<reference evidence="6" key="1">
    <citation type="journal article" date="2010" name="Mol. Biosyst.">
        <title>Complete genome sequence and comparative analysis of Shewanella violacea, a psychrophilic and piezophilic bacterium from deep sea floor sediments.</title>
        <authorList>
            <person name="Aono E."/>
            <person name="Baba T."/>
            <person name="Ara T."/>
            <person name="Nishi T."/>
            <person name="Nakamichi T."/>
            <person name="Inamoto E."/>
            <person name="Toyonaga H."/>
            <person name="Hasegawa M."/>
            <person name="Takai Y."/>
            <person name="Okumura Y."/>
            <person name="Baba M."/>
            <person name="Tomita M."/>
            <person name="Kato C."/>
            <person name="Oshima T."/>
            <person name="Nakasone K."/>
            <person name="Mori H."/>
        </authorList>
    </citation>
    <scope>NUCLEOTIDE SEQUENCE [LARGE SCALE GENOMIC DNA]</scope>
    <source>
        <strain evidence="6">JCM 10179 / CIP 106290 / LMG 19151 / DSS12</strain>
    </source>
</reference>
<keyword evidence="6" id="KW-1185">Reference proteome</keyword>
<comment type="similarity">
    <text evidence="1">Belongs to the glycosyl hydrolase 13 family.</text>
</comment>
<proteinExistence type="inferred from homology"/>
<dbReference type="InterPro" id="IPR011837">
    <property type="entry name" value="Glycogen_debranch_GlgX"/>
</dbReference>
<sequence length="715" mass="81301">MSQMKLTNGKPYPLGASIDDLGVNFALFSAHATQVTLCIFDEHGNDEIGRFILPKKSQHIWHGYLEGAREGLLYGYRVDGLFQPLSGHRFNANKLLLDPYAKQLVGECRDNPCHYSYILEDSEQDLSFDTTDNAASMPKCRVVDHRQLGPVLPVKKSDSQDEMPLSLRRSIIYELHVKGFTQLHPDIVKHHRGTFAGLGSPESITYLTDLGITSVELMPVQSFFHEPFLQQKLLSNYWGYNSIGFFAPHQSYLSGDDVLEFRHMVTEFHKAGIEVILDVVYNHTAEGNRLGPTYSFRGIDNLSYYRLSPSEPRYYINDTGCGNTLNIAHPNVLQLVMDSLRYWVEVMGVDGFRFDLATCMGREIHGFDTGSGFFDALAQDPVLNQVRLIAEPWDIGPGGYQLGQFPMGWSEWNDRYRDTIRRFWRGDAGILPEFARRFHGSSDLFEHSGRPPAASINFVTSHDGFSLMDLVSYSLRHNQANGEDNRDGHQENFSHNYGVEGVTDDADINRLRARQCRNILTTLFLSQGVPMLLAGDEVGHSLLGNNNAYCQDNPLSWREWQQDIGSNTQLQFTQKLIHLRKRFPLLCHHKYIHEGANVDAPGLDWFCRQGGVMTKSQWSEAQTRSLSLVITGELEAKKGCRQALLLMLNTDEKSLDFCLPELDNLSPWRCLLHTQDSELNSESVSLSKDLNPIYRLQDRSLMLFYAEFKEPVYEC</sequence>
<dbReference type="NCBIfam" id="TIGR02100">
    <property type="entry name" value="glgX_debranch"/>
    <property type="match status" value="1"/>
</dbReference>
<dbReference type="AlphaFoldDB" id="D4ZH97"/>
<evidence type="ECO:0000256" key="2">
    <source>
        <dbReference type="ARBA" id="ARBA00022801"/>
    </source>
</evidence>
<keyword evidence="3" id="KW-0326">Glycosidase</keyword>
<dbReference type="CAZy" id="CBM48">
    <property type="family name" value="Carbohydrate-Binding Module Family 48"/>
</dbReference>
<dbReference type="InterPro" id="IPR013783">
    <property type="entry name" value="Ig-like_fold"/>
</dbReference>
<evidence type="ECO:0000256" key="3">
    <source>
        <dbReference type="ARBA" id="ARBA00023295"/>
    </source>
</evidence>
<dbReference type="SMART" id="SM00642">
    <property type="entry name" value="Aamy"/>
    <property type="match status" value="1"/>
</dbReference>
<dbReference type="SUPFAM" id="SSF51445">
    <property type="entry name" value="(Trans)glycosidases"/>
    <property type="match status" value="1"/>
</dbReference>
<protein>
    <submittedName>
        <fullName evidence="5">Glycogen operon protein</fullName>
    </submittedName>
</protein>
<dbReference type="PANTHER" id="PTHR43002">
    <property type="entry name" value="GLYCOGEN DEBRANCHING ENZYME"/>
    <property type="match status" value="1"/>
</dbReference>
<keyword evidence="2" id="KW-0378">Hydrolase</keyword>
<dbReference type="HOGENOM" id="CLU_011725_1_1_6"/>
<dbReference type="SUPFAM" id="SSF81296">
    <property type="entry name" value="E set domains"/>
    <property type="match status" value="1"/>
</dbReference>
<dbReference type="InterPro" id="IPR017853">
    <property type="entry name" value="GH"/>
</dbReference>
<dbReference type="eggNOG" id="COG1523">
    <property type="taxonomic scope" value="Bacteria"/>
</dbReference>
<evidence type="ECO:0000313" key="5">
    <source>
        <dbReference type="EMBL" id="BAJ01046.1"/>
    </source>
</evidence>